<gene>
    <name evidence="3" type="ORF">OKJ48_40475</name>
</gene>
<feature type="region of interest" description="Disordered" evidence="1">
    <location>
        <begin position="514"/>
        <end position="533"/>
    </location>
</feature>
<sequence>MTGRGVSLPVLLTRVRERPPGPAAGMFGGVVAAGLGLGMFAVLVIAMWISSPYPDSGPGGALHTAAALWLLAHGTEMIRTDTLSGTPAPLGLSPLLLLALPVWLVHRAARDAAEPEEEGAPQGSATGVWAGVACGYLVIGAVAACYASGGELRPSWGSCVAHLVLVAVAASGSGVWTAYGRPGGPLPLALRRSLDVLPRVLVRDVLPVAARAAAAGALVLVAGGALLVAAGLVWHGGAVRESFQQLTAAWSGRIAVLLLCLALVPNAAIWGAAYALGPGVVLGAGHTVGPLGSTRGSLLPALPLLEAVPAAGPGSPLTWAVGAVPVAAAVTVAWFVVVAGERAAWTTGRVAYAMCVAAALCGTALAVLAVAAGGALGVEALAAFGPVGWLTGLAAAAWTGAVGVPVALVVWWWRGRESVVRPRMSAWATAVTAGRKPTSVPTSVPTPVPTPVPAPAPESGLAYDVVGREQDTVGRELVANDDDFGGNDFGGNGFGENGFGEEALDEDGFEAYDFFDETSREAPAPDRQAGPES</sequence>
<feature type="region of interest" description="Disordered" evidence="1">
    <location>
        <begin position="480"/>
        <end position="502"/>
    </location>
</feature>
<keyword evidence="2" id="KW-0472">Membrane</keyword>
<feature type="transmembrane region" description="Helical" evidence="2">
    <location>
        <begin position="350"/>
        <end position="376"/>
    </location>
</feature>
<dbReference type="RefSeq" id="WP_324775782.1">
    <property type="nucleotide sequence ID" value="NZ_BAAATS010000025.1"/>
</dbReference>
<evidence type="ECO:0000256" key="1">
    <source>
        <dbReference type="SAM" id="MobiDB-lite"/>
    </source>
</evidence>
<reference evidence="3 4" key="1">
    <citation type="submission" date="2022-10" db="EMBL/GenBank/DDBJ databases">
        <authorList>
            <person name="Xie J."/>
            <person name="Shen N."/>
        </authorList>
    </citation>
    <scope>NUCLEOTIDE SEQUENCE [LARGE SCALE GENOMIC DNA]</scope>
    <source>
        <strain evidence="3 4">DSM 41681</strain>
    </source>
</reference>
<keyword evidence="4" id="KW-1185">Reference proteome</keyword>
<evidence type="ECO:0000313" key="4">
    <source>
        <dbReference type="Proteomes" id="UP001352223"/>
    </source>
</evidence>
<dbReference type="Pfam" id="PF19877">
    <property type="entry name" value="DUF6350"/>
    <property type="match status" value="1"/>
</dbReference>
<dbReference type="Proteomes" id="UP001352223">
    <property type="component" value="Unassembled WGS sequence"/>
</dbReference>
<protein>
    <submittedName>
        <fullName evidence="3">DUF6350 family protein</fullName>
    </submittedName>
</protein>
<dbReference type="InterPro" id="IPR045931">
    <property type="entry name" value="DUF6350"/>
</dbReference>
<keyword evidence="2" id="KW-1133">Transmembrane helix</keyword>
<comment type="caution">
    <text evidence="3">The sequence shown here is derived from an EMBL/GenBank/DDBJ whole genome shotgun (WGS) entry which is preliminary data.</text>
</comment>
<evidence type="ECO:0000313" key="3">
    <source>
        <dbReference type="EMBL" id="MEB3966461.1"/>
    </source>
</evidence>
<feature type="compositionally biased region" description="Gly residues" evidence="1">
    <location>
        <begin position="487"/>
        <end position="498"/>
    </location>
</feature>
<feature type="transmembrane region" description="Helical" evidence="2">
    <location>
        <begin position="159"/>
        <end position="179"/>
    </location>
</feature>
<evidence type="ECO:0000256" key="2">
    <source>
        <dbReference type="SAM" id="Phobius"/>
    </source>
</evidence>
<keyword evidence="2" id="KW-0812">Transmembrane</keyword>
<feature type="transmembrane region" description="Helical" evidence="2">
    <location>
        <begin position="208"/>
        <end position="234"/>
    </location>
</feature>
<accession>A0ABU6CP18</accession>
<organism evidence="3 4">
    <name type="scientific">Streptomyces kunmingensis</name>
    <dbReference type="NCBI Taxonomy" id="68225"/>
    <lineage>
        <taxon>Bacteria</taxon>
        <taxon>Bacillati</taxon>
        <taxon>Actinomycetota</taxon>
        <taxon>Actinomycetes</taxon>
        <taxon>Kitasatosporales</taxon>
        <taxon>Streptomycetaceae</taxon>
        <taxon>Streptomyces</taxon>
    </lineage>
</organism>
<feature type="region of interest" description="Disordered" evidence="1">
    <location>
        <begin position="436"/>
        <end position="458"/>
    </location>
</feature>
<feature type="transmembrane region" description="Helical" evidence="2">
    <location>
        <begin position="317"/>
        <end position="338"/>
    </location>
</feature>
<proteinExistence type="predicted"/>
<feature type="transmembrane region" description="Helical" evidence="2">
    <location>
        <begin position="24"/>
        <end position="49"/>
    </location>
</feature>
<name>A0ABU6CP18_9ACTN</name>
<dbReference type="EMBL" id="JAOZYB010000360">
    <property type="protein sequence ID" value="MEB3966461.1"/>
    <property type="molecule type" value="Genomic_DNA"/>
</dbReference>
<feature type="transmembrane region" description="Helical" evidence="2">
    <location>
        <begin position="128"/>
        <end position="147"/>
    </location>
</feature>
<feature type="compositionally biased region" description="Pro residues" evidence="1">
    <location>
        <begin position="444"/>
        <end position="456"/>
    </location>
</feature>
<feature type="transmembrane region" description="Helical" evidence="2">
    <location>
        <begin position="388"/>
        <end position="413"/>
    </location>
</feature>
<feature type="transmembrane region" description="Helical" evidence="2">
    <location>
        <begin position="254"/>
        <end position="276"/>
    </location>
</feature>